<evidence type="ECO:0000256" key="9">
    <source>
        <dbReference type="ARBA" id="ARBA00023270"/>
    </source>
</evidence>
<evidence type="ECO:0000256" key="7">
    <source>
        <dbReference type="ARBA" id="ARBA00023145"/>
    </source>
</evidence>
<keyword evidence="10" id="KW-0670">Pyruvate</keyword>
<dbReference type="AlphaFoldDB" id="A0A1H9PK87"/>
<dbReference type="InterPro" id="IPR017716">
    <property type="entry name" value="S-AdoMet_deCOase_pro-enz"/>
</dbReference>
<dbReference type="GO" id="GO:0005829">
    <property type="term" value="C:cytosol"/>
    <property type="evidence" value="ECO:0007669"/>
    <property type="project" value="TreeGrafter"/>
</dbReference>
<keyword evidence="2" id="KW-0949">S-adenosyl-L-methionine</keyword>
<dbReference type="InterPro" id="IPR016067">
    <property type="entry name" value="S-AdoMet_deCO2ase_core"/>
</dbReference>
<keyword evidence="4" id="KW-0068">Autocatalytic cleavage</keyword>
<keyword evidence="5" id="KW-0745">Spermidine biosynthesis</keyword>
<keyword evidence="7" id="KW-0865">Zymogen</keyword>
<evidence type="ECO:0000256" key="10">
    <source>
        <dbReference type="ARBA" id="ARBA00023317"/>
    </source>
</evidence>
<evidence type="ECO:0000256" key="5">
    <source>
        <dbReference type="ARBA" id="ARBA00023066"/>
    </source>
</evidence>
<dbReference type="Proteomes" id="UP000182584">
    <property type="component" value="Unassembled WGS sequence"/>
</dbReference>
<dbReference type="InterPro" id="IPR003826">
    <property type="entry name" value="AdoMetDC_fam_prok"/>
</dbReference>
<dbReference type="Pfam" id="PF02675">
    <property type="entry name" value="AdoMet_dc"/>
    <property type="match status" value="1"/>
</dbReference>
<dbReference type="Gene3D" id="3.60.90.10">
    <property type="entry name" value="S-adenosylmethionine decarboxylase"/>
    <property type="match status" value="1"/>
</dbReference>
<reference evidence="12 13" key="1">
    <citation type="submission" date="2016-10" db="EMBL/GenBank/DDBJ databases">
        <authorList>
            <person name="de Groot N.N."/>
        </authorList>
    </citation>
    <scope>NUCLEOTIDE SEQUENCE [LARGE SCALE GENOMIC DNA]</scope>
    <source>
        <strain evidence="12 13">AR40</strain>
    </source>
</reference>
<proteinExistence type="predicted"/>
<dbReference type="GO" id="GO:0008295">
    <property type="term" value="P:spermidine biosynthetic process"/>
    <property type="evidence" value="ECO:0007669"/>
    <property type="project" value="UniProtKB-KW"/>
</dbReference>
<keyword evidence="9" id="KW-0704">Schiff base</keyword>
<protein>
    <submittedName>
        <fullName evidence="11 12">Adenosylmethionine decarboxylase</fullName>
    </submittedName>
</protein>
<comment type="cofactor">
    <cofactor evidence="1">
        <name>pyruvate</name>
        <dbReference type="ChEBI" id="CHEBI:15361"/>
    </cofactor>
</comment>
<gene>
    <name evidence="11" type="primary">speD</name>
    <name evidence="11" type="ORF">CPT75_10090</name>
    <name evidence="12" type="ORF">SAMN04487884_10654</name>
</gene>
<dbReference type="eggNOG" id="COG1586">
    <property type="taxonomic scope" value="Bacteria"/>
</dbReference>
<dbReference type="GO" id="GO:0004014">
    <property type="term" value="F:adenosylmethionine decarboxylase activity"/>
    <property type="evidence" value="ECO:0007669"/>
    <property type="project" value="InterPro"/>
</dbReference>
<dbReference type="Proteomes" id="UP000245488">
    <property type="component" value="Chromosome"/>
</dbReference>
<evidence type="ECO:0000313" key="14">
    <source>
        <dbReference type="Proteomes" id="UP000245488"/>
    </source>
</evidence>
<keyword evidence="6" id="KW-0620">Polyamine biosynthesis</keyword>
<evidence type="ECO:0000313" key="13">
    <source>
        <dbReference type="Proteomes" id="UP000182584"/>
    </source>
</evidence>
<dbReference type="PANTHER" id="PTHR33866">
    <property type="entry name" value="S-ADENOSYLMETHIONINE DECARBOXYLASE PROENZYME"/>
    <property type="match status" value="1"/>
</dbReference>
<dbReference type="OrthoDB" id="9793120at2"/>
<dbReference type="SUPFAM" id="SSF56276">
    <property type="entry name" value="S-adenosylmethionine decarboxylase"/>
    <property type="match status" value="1"/>
</dbReference>
<dbReference type="RefSeq" id="WP_022753501.1">
    <property type="nucleotide sequence ID" value="NZ_CM009896.1"/>
</dbReference>
<evidence type="ECO:0000313" key="11">
    <source>
        <dbReference type="EMBL" id="PWT27423.1"/>
    </source>
</evidence>
<organism evidence="12 13">
    <name type="scientific">Butyrivibrio fibrisolvens</name>
    <dbReference type="NCBI Taxonomy" id="831"/>
    <lineage>
        <taxon>Bacteria</taxon>
        <taxon>Bacillati</taxon>
        <taxon>Bacillota</taxon>
        <taxon>Clostridia</taxon>
        <taxon>Lachnospirales</taxon>
        <taxon>Lachnospiraceae</taxon>
        <taxon>Butyrivibrio</taxon>
    </lineage>
</organism>
<dbReference type="PANTHER" id="PTHR33866:SF2">
    <property type="entry name" value="S-ADENOSYLMETHIONINE DECARBOXYLASE PROENZYME"/>
    <property type="match status" value="1"/>
</dbReference>
<reference evidence="11 14" key="2">
    <citation type="submission" date="2017-09" db="EMBL/GenBank/DDBJ databases">
        <title>High-quality draft genome sequence of Butyrivibrio fibrisolvens INBov1, isolated from cow rumen.</title>
        <authorList>
            <person name="Rodriguez Hernaez J."/>
            <person name="Rivarola M."/>
            <person name="Paniego N."/>
            <person name="Cravero S."/>
            <person name="Ceron Cucchi M."/>
            <person name="Martinez M.C."/>
        </authorList>
    </citation>
    <scope>NUCLEOTIDE SEQUENCE [LARGE SCALE GENOMIC DNA]</scope>
    <source>
        <strain evidence="11 14">INBov1</strain>
    </source>
</reference>
<evidence type="ECO:0000256" key="3">
    <source>
        <dbReference type="ARBA" id="ARBA00022793"/>
    </source>
</evidence>
<evidence type="ECO:0000256" key="8">
    <source>
        <dbReference type="ARBA" id="ARBA00023239"/>
    </source>
</evidence>
<dbReference type="EMBL" id="FOGJ01000006">
    <property type="protein sequence ID" value="SER48259.1"/>
    <property type="molecule type" value="Genomic_DNA"/>
</dbReference>
<evidence type="ECO:0000256" key="2">
    <source>
        <dbReference type="ARBA" id="ARBA00022691"/>
    </source>
</evidence>
<name>A0A1H9PK87_BUTFI</name>
<keyword evidence="3" id="KW-0210">Decarboxylase</keyword>
<evidence type="ECO:0000256" key="6">
    <source>
        <dbReference type="ARBA" id="ARBA00023115"/>
    </source>
</evidence>
<evidence type="ECO:0000256" key="1">
    <source>
        <dbReference type="ARBA" id="ARBA00001928"/>
    </source>
</evidence>
<sequence>MARHLVADLYGCTDMIDDPEAIKEAAHKAIDFVGAEIVEECIHEFEPIGVTYFAVITTSHFSVHTWPEYGYAAIDVFSCSDTVTEGITDKLKELFKATQIKTQIIERNISSL</sequence>
<keyword evidence="14" id="KW-1185">Reference proteome</keyword>
<dbReference type="EMBL" id="NXNG01000001">
    <property type="protein sequence ID" value="PWT27423.1"/>
    <property type="molecule type" value="Genomic_DNA"/>
</dbReference>
<evidence type="ECO:0000256" key="4">
    <source>
        <dbReference type="ARBA" id="ARBA00022813"/>
    </source>
</evidence>
<keyword evidence="8" id="KW-0456">Lyase</keyword>
<accession>A0A1H9PK87</accession>
<evidence type="ECO:0000313" key="12">
    <source>
        <dbReference type="EMBL" id="SER48259.1"/>
    </source>
</evidence>
<dbReference type="NCBIfam" id="TIGR03330">
    <property type="entry name" value="SAM_DCase_Bsu"/>
    <property type="match status" value="1"/>
</dbReference>